<dbReference type="GO" id="GO:0015087">
    <property type="term" value="F:cobalt ion transmembrane transporter activity"/>
    <property type="evidence" value="ECO:0007669"/>
    <property type="project" value="TreeGrafter"/>
</dbReference>
<evidence type="ECO:0000256" key="9">
    <source>
        <dbReference type="ARBA" id="ARBA00023065"/>
    </source>
</evidence>
<evidence type="ECO:0000256" key="2">
    <source>
        <dbReference type="ARBA" id="ARBA00009765"/>
    </source>
</evidence>
<evidence type="ECO:0000313" key="13">
    <source>
        <dbReference type="Proteomes" id="UP000052023"/>
    </source>
</evidence>
<dbReference type="InterPro" id="IPR002523">
    <property type="entry name" value="MgTranspt_CorA/ZnTranspt_ZntB"/>
</dbReference>
<dbReference type="AlphaFoldDB" id="A0A0R3NCK8"/>
<evidence type="ECO:0000256" key="11">
    <source>
        <dbReference type="SAM" id="Phobius"/>
    </source>
</evidence>
<dbReference type="CDD" id="cd12834">
    <property type="entry name" value="ZntB_u1"/>
    <property type="match status" value="1"/>
</dbReference>
<keyword evidence="7" id="KW-0862">Zinc</keyword>
<dbReference type="GO" id="GO:0015095">
    <property type="term" value="F:magnesium ion transmembrane transporter activity"/>
    <property type="evidence" value="ECO:0007669"/>
    <property type="project" value="TreeGrafter"/>
</dbReference>
<evidence type="ECO:0000256" key="4">
    <source>
        <dbReference type="ARBA" id="ARBA00022475"/>
    </source>
</evidence>
<comment type="caution">
    <text evidence="12">The sequence shown here is derived from an EMBL/GenBank/DDBJ whole genome shotgun (WGS) entry which is preliminary data.</text>
</comment>
<keyword evidence="10 11" id="KW-0472">Membrane</keyword>
<comment type="similarity">
    <text evidence="2">Belongs to the CorA metal ion transporter (MIT) (TC 1.A.35) family.</text>
</comment>
<dbReference type="GO" id="GO:0005886">
    <property type="term" value="C:plasma membrane"/>
    <property type="evidence" value="ECO:0007669"/>
    <property type="project" value="UniProtKB-SubCell"/>
</dbReference>
<feature type="transmembrane region" description="Helical" evidence="11">
    <location>
        <begin position="302"/>
        <end position="321"/>
    </location>
</feature>
<protein>
    <recommendedName>
        <fullName evidence="14">Magnesium transporter CorA</fullName>
    </recommendedName>
</protein>
<evidence type="ECO:0000256" key="7">
    <source>
        <dbReference type="ARBA" id="ARBA00022833"/>
    </source>
</evidence>
<keyword evidence="9" id="KW-0406">Ion transport</keyword>
<evidence type="ECO:0000256" key="1">
    <source>
        <dbReference type="ARBA" id="ARBA00004651"/>
    </source>
</evidence>
<dbReference type="InterPro" id="IPR045863">
    <property type="entry name" value="CorA_TM1_TM2"/>
</dbReference>
<dbReference type="Proteomes" id="UP000052023">
    <property type="component" value="Unassembled WGS sequence"/>
</dbReference>
<keyword evidence="5" id="KW-0997">Cell inner membrane</keyword>
<dbReference type="RefSeq" id="WP_057843641.1">
    <property type="nucleotide sequence ID" value="NZ_LLYA01000113.1"/>
</dbReference>
<dbReference type="OrthoDB" id="9803484at2"/>
<organism evidence="12 13">
    <name type="scientific">Bradyrhizobium retamae</name>
    <dbReference type="NCBI Taxonomy" id="1300035"/>
    <lineage>
        <taxon>Bacteria</taxon>
        <taxon>Pseudomonadati</taxon>
        <taxon>Pseudomonadota</taxon>
        <taxon>Alphaproteobacteria</taxon>
        <taxon>Hyphomicrobiales</taxon>
        <taxon>Nitrobacteraceae</taxon>
        <taxon>Bradyrhizobium</taxon>
    </lineage>
</organism>
<evidence type="ECO:0000256" key="6">
    <source>
        <dbReference type="ARBA" id="ARBA00022692"/>
    </source>
</evidence>
<dbReference type="Gene3D" id="1.20.58.340">
    <property type="entry name" value="Magnesium transport protein CorA, transmembrane region"/>
    <property type="match status" value="2"/>
</dbReference>
<dbReference type="Pfam" id="PF01544">
    <property type="entry name" value="CorA"/>
    <property type="match status" value="1"/>
</dbReference>
<evidence type="ECO:0000256" key="10">
    <source>
        <dbReference type="ARBA" id="ARBA00023136"/>
    </source>
</evidence>
<feature type="transmembrane region" description="Helical" evidence="11">
    <location>
        <begin position="267"/>
        <end position="290"/>
    </location>
</feature>
<dbReference type="Gene3D" id="3.30.460.20">
    <property type="entry name" value="CorA soluble domain-like"/>
    <property type="match status" value="1"/>
</dbReference>
<proteinExistence type="inferred from homology"/>
<dbReference type="GO" id="GO:0050897">
    <property type="term" value="F:cobalt ion binding"/>
    <property type="evidence" value="ECO:0007669"/>
    <property type="project" value="TreeGrafter"/>
</dbReference>
<keyword evidence="4" id="KW-1003">Cell membrane</keyword>
<dbReference type="EMBL" id="LLYA01000113">
    <property type="protein sequence ID" value="KRR27222.1"/>
    <property type="molecule type" value="Genomic_DNA"/>
</dbReference>
<evidence type="ECO:0000256" key="5">
    <source>
        <dbReference type="ARBA" id="ARBA00022519"/>
    </source>
</evidence>
<dbReference type="SUPFAM" id="SSF144083">
    <property type="entry name" value="Magnesium transport protein CorA, transmembrane region"/>
    <property type="match status" value="1"/>
</dbReference>
<evidence type="ECO:0000256" key="8">
    <source>
        <dbReference type="ARBA" id="ARBA00022989"/>
    </source>
</evidence>
<sequence>MDQPLDDIGIISAYRFAGDGSATKLDVANLDAELADPHGWLWLHFNLSNRRCHDWLARSAALSDVARETLLDADEHIRLDIFDEEIAGVLPDLHQEFMQEGDDLLRVHFAISSKLMVTARRKPLRAIELTRRALDSGRKFPTPVSLFDAIVDQFADVIGRYSAGLGDELDIVENHVLHDEIDDERLRLGRVRLQAIRTRRQLSQIRALFHRMETREDVESETLLSAMRKLAQKFDALDYEFSAIYERARLLQDEIAGRMTAITNRRLFTLSVLTACMLPSTLVTGFFGMNTKDMPLQTGDGGTWYALLLVIAAGGLTWWLLRRTKAL</sequence>
<accession>A0A0R3NCK8</accession>
<evidence type="ECO:0000256" key="3">
    <source>
        <dbReference type="ARBA" id="ARBA00022448"/>
    </source>
</evidence>
<dbReference type="SUPFAM" id="SSF143865">
    <property type="entry name" value="CorA soluble domain-like"/>
    <property type="match status" value="1"/>
</dbReference>
<keyword evidence="13" id="KW-1185">Reference proteome</keyword>
<comment type="subcellular location">
    <subcellularLocation>
        <location evidence="1">Cell membrane</location>
        <topology evidence="1">Multi-pass membrane protein</topology>
    </subcellularLocation>
</comment>
<keyword evidence="8 11" id="KW-1133">Transmembrane helix</keyword>
<dbReference type="PANTHER" id="PTHR46494">
    <property type="entry name" value="CORA FAMILY METAL ION TRANSPORTER (EUROFUNG)"/>
    <property type="match status" value="1"/>
</dbReference>
<dbReference type="GO" id="GO:0000287">
    <property type="term" value="F:magnesium ion binding"/>
    <property type="evidence" value="ECO:0007669"/>
    <property type="project" value="TreeGrafter"/>
</dbReference>
<keyword evidence="3" id="KW-0813">Transport</keyword>
<evidence type="ECO:0008006" key="14">
    <source>
        <dbReference type="Google" id="ProtNLM"/>
    </source>
</evidence>
<dbReference type="PANTHER" id="PTHR46494:SF3">
    <property type="entry name" value="ZINC TRANSPORT PROTEIN ZNTB"/>
    <property type="match status" value="1"/>
</dbReference>
<evidence type="ECO:0000313" key="12">
    <source>
        <dbReference type="EMBL" id="KRR27222.1"/>
    </source>
</evidence>
<reference evidence="12 13" key="1">
    <citation type="submission" date="2014-03" db="EMBL/GenBank/DDBJ databases">
        <title>Bradyrhizobium valentinum sp. nov., isolated from effective nodules of Lupinus mariae-josephae, a lupine endemic of basic-lime soils in Eastern Spain.</title>
        <authorList>
            <person name="Duran D."/>
            <person name="Rey L."/>
            <person name="Navarro A."/>
            <person name="Busquets A."/>
            <person name="Imperial J."/>
            <person name="Ruiz-Argueso T."/>
        </authorList>
    </citation>
    <scope>NUCLEOTIDE SEQUENCE [LARGE SCALE GENOMIC DNA]</scope>
    <source>
        <strain evidence="12 13">Ro19</strain>
    </source>
</reference>
<name>A0A0R3NCK8_9BRAD</name>
<dbReference type="InterPro" id="IPR045861">
    <property type="entry name" value="CorA_cytoplasmic_dom"/>
</dbReference>
<keyword evidence="6 11" id="KW-0812">Transmembrane</keyword>
<gene>
    <name evidence="12" type="ORF">CQ13_22415</name>
</gene>